<dbReference type="SUPFAM" id="SSF46785">
    <property type="entry name" value="Winged helix' DNA-binding domain"/>
    <property type="match status" value="1"/>
</dbReference>
<dbReference type="InterPro" id="IPR000847">
    <property type="entry name" value="LysR_HTH_N"/>
</dbReference>
<comment type="caution">
    <text evidence="7">The sequence shown here is derived from an EMBL/GenBank/DDBJ whole genome shotgun (WGS) entry which is preliminary data.</text>
</comment>
<sequence length="326" mass="36054">MNWGTLDLNLLRVLDTMLYERNTTRAGERLGLSQPAVSAALTRLRGILGDALFVREGNKMVPTPFAASIGDPLRQALGRIELVLAGNAPFAPAKSTRLIRMLGDDYLAEMVLPKILTLLLECAPGIRFQLLPTNPRPLALQLAEDGIDLAFGIIKDALPEWVVRVLAMHAAPTPVASRSNRYLARAGIEDRHMIPLDLFCEMPQVFFGPDGMLVGEEDAALAGIGRKRNVVATVPDFFSVARVVAQTDLLALLPDRFALSVADVLGLRIYSLPFQMPVVPLHLCWHKRHDDDPEHRWIRELILEQLEPLDAIRYPVSFAPAETPRG</sequence>
<comment type="similarity">
    <text evidence="1">Belongs to the LysR transcriptional regulatory family.</text>
</comment>
<evidence type="ECO:0000256" key="4">
    <source>
        <dbReference type="ARBA" id="ARBA00023125"/>
    </source>
</evidence>
<evidence type="ECO:0000256" key="3">
    <source>
        <dbReference type="ARBA" id="ARBA00023015"/>
    </source>
</evidence>
<dbReference type="InterPro" id="IPR050389">
    <property type="entry name" value="LysR-type_TF"/>
</dbReference>
<evidence type="ECO:0000313" key="7">
    <source>
        <dbReference type="EMBL" id="MFC5517600.1"/>
    </source>
</evidence>
<organism evidence="7 8">
    <name type="scientific">Kaistia terrae</name>
    <dbReference type="NCBI Taxonomy" id="537017"/>
    <lineage>
        <taxon>Bacteria</taxon>
        <taxon>Pseudomonadati</taxon>
        <taxon>Pseudomonadota</taxon>
        <taxon>Alphaproteobacteria</taxon>
        <taxon>Hyphomicrobiales</taxon>
        <taxon>Kaistiaceae</taxon>
        <taxon>Kaistia</taxon>
    </lineage>
</organism>
<dbReference type="InterPro" id="IPR037402">
    <property type="entry name" value="YidZ_PBP2"/>
</dbReference>
<dbReference type="RefSeq" id="WP_266345704.1">
    <property type="nucleotide sequence ID" value="NZ_JAPKNH010000010.1"/>
</dbReference>
<dbReference type="InterPro" id="IPR036390">
    <property type="entry name" value="WH_DNA-bd_sf"/>
</dbReference>
<dbReference type="InterPro" id="IPR005119">
    <property type="entry name" value="LysR_subst-bd"/>
</dbReference>
<accession>A0ABW0PZ27</accession>
<keyword evidence="4" id="KW-0238">DNA-binding</keyword>
<dbReference type="PANTHER" id="PTHR30118">
    <property type="entry name" value="HTH-TYPE TRANSCRIPTIONAL REGULATOR LEUO-RELATED"/>
    <property type="match status" value="1"/>
</dbReference>
<keyword evidence="8" id="KW-1185">Reference proteome</keyword>
<feature type="domain" description="HTH lysR-type" evidence="6">
    <location>
        <begin position="6"/>
        <end position="63"/>
    </location>
</feature>
<dbReference type="Gene3D" id="3.40.190.10">
    <property type="entry name" value="Periplasmic binding protein-like II"/>
    <property type="match status" value="2"/>
</dbReference>
<dbReference type="CDD" id="cd08417">
    <property type="entry name" value="PBP2_Nitroaromatics_like"/>
    <property type="match status" value="1"/>
</dbReference>
<dbReference type="Pfam" id="PF03466">
    <property type="entry name" value="LysR_substrate"/>
    <property type="match status" value="1"/>
</dbReference>
<dbReference type="PRINTS" id="PR00039">
    <property type="entry name" value="HTHLYSR"/>
</dbReference>
<dbReference type="SUPFAM" id="SSF53850">
    <property type="entry name" value="Periplasmic binding protein-like II"/>
    <property type="match status" value="1"/>
</dbReference>
<evidence type="ECO:0000256" key="5">
    <source>
        <dbReference type="ARBA" id="ARBA00023163"/>
    </source>
</evidence>
<dbReference type="Pfam" id="PF00126">
    <property type="entry name" value="HTH_1"/>
    <property type="match status" value="1"/>
</dbReference>
<name>A0ABW0PZ27_9HYPH</name>
<keyword evidence="5" id="KW-0804">Transcription</keyword>
<evidence type="ECO:0000313" key="8">
    <source>
        <dbReference type="Proteomes" id="UP001596150"/>
    </source>
</evidence>
<dbReference type="PANTHER" id="PTHR30118:SF15">
    <property type="entry name" value="TRANSCRIPTIONAL REGULATORY PROTEIN"/>
    <property type="match status" value="1"/>
</dbReference>
<dbReference type="PROSITE" id="PS50931">
    <property type="entry name" value="HTH_LYSR"/>
    <property type="match status" value="1"/>
</dbReference>
<keyword evidence="3" id="KW-0805">Transcription regulation</keyword>
<evidence type="ECO:0000259" key="6">
    <source>
        <dbReference type="PROSITE" id="PS50931"/>
    </source>
</evidence>
<dbReference type="Proteomes" id="UP001596150">
    <property type="component" value="Unassembled WGS sequence"/>
</dbReference>
<dbReference type="Gene3D" id="1.10.10.10">
    <property type="entry name" value="Winged helix-like DNA-binding domain superfamily/Winged helix DNA-binding domain"/>
    <property type="match status" value="1"/>
</dbReference>
<dbReference type="EMBL" id="JBHSML010000011">
    <property type="protein sequence ID" value="MFC5517600.1"/>
    <property type="molecule type" value="Genomic_DNA"/>
</dbReference>
<evidence type="ECO:0000256" key="2">
    <source>
        <dbReference type="ARBA" id="ARBA00022458"/>
    </source>
</evidence>
<evidence type="ECO:0000256" key="1">
    <source>
        <dbReference type="ARBA" id="ARBA00009437"/>
    </source>
</evidence>
<proteinExistence type="inferred from homology"/>
<gene>
    <name evidence="7" type="ORF">ACFPP9_17610</name>
</gene>
<reference evidence="8" key="1">
    <citation type="journal article" date="2019" name="Int. J. Syst. Evol. Microbiol.">
        <title>The Global Catalogue of Microorganisms (GCM) 10K type strain sequencing project: providing services to taxonomists for standard genome sequencing and annotation.</title>
        <authorList>
            <consortium name="The Broad Institute Genomics Platform"/>
            <consortium name="The Broad Institute Genome Sequencing Center for Infectious Disease"/>
            <person name="Wu L."/>
            <person name="Ma J."/>
        </authorList>
    </citation>
    <scope>NUCLEOTIDE SEQUENCE [LARGE SCALE GENOMIC DNA]</scope>
    <source>
        <strain evidence="8">KACC 12633</strain>
    </source>
</reference>
<keyword evidence="2" id="KW-0536">Nodulation</keyword>
<dbReference type="InterPro" id="IPR036388">
    <property type="entry name" value="WH-like_DNA-bd_sf"/>
</dbReference>
<protein>
    <submittedName>
        <fullName evidence="7">LysR family transcriptional regulator</fullName>
    </submittedName>
</protein>